<gene>
    <name evidence="1" type="ORF">JOB18_025792</name>
</gene>
<dbReference type="Proteomes" id="UP000693946">
    <property type="component" value="Linkage Group LG1"/>
</dbReference>
<accession>A0AAV6T7I8</accession>
<comment type="caution">
    <text evidence="1">The sequence shown here is derived from an EMBL/GenBank/DDBJ whole genome shotgun (WGS) entry which is preliminary data.</text>
</comment>
<proteinExistence type="predicted"/>
<sequence length="191" mass="21693">MHDDMPEKNGISYHTVAIGGRITVVLVRSVTNQFKLPSEKQHGKWGESASAVPLPLSYLWTIQRHMISYNAPFGERGSKKRVETPRRREQSTAVLAMIERIQNSNENEERRSETDVLLFGESSVHVHTGERSHLIQRRCCANKIQARIPELENGSSRSSFHIRFATTLMGHDVEMCQSSVANNQCKCCWIS</sequence>
<dbReference type="AlphaFoldDB" id="A0AAV6T7I8"/>
<evidence type="ECO:0000313" key="1">
    <source>
        <dbReference type="EMBL" id="KAG7525335.1"/>
    </source>
</evidence>
<protein>
    <submittedName>
        <fullName evidence="1">Uncharacterized protein</fullName>
    </submittedName>
</protein>
<evidence type="ECO:0000313" key="2">
    <source>
        <dbReference type="Proteomes" id="UP000693946"/>
    </source>
</evidence>
<name>A0AAV6T7I8_SOLSE</name>
<organism evidence="1 2">
    <name type="scientific">Solea senegalensis</name>
    <name type="common">Senegalese sole</name>
    <dbReference type="NCBI Taxonomy" id="28829"/>
    <lineage>
        <taxon>Eukaryota</taxon>
        <taxon>Metazoa</taxon>
        <taxon>Chordata</taxon>
        <taxon>Craniata</taxon>
        <taxon>Vertebrata</taxon>
        <taxon>Euteleostomi</taxon>
        <taxon>Actinopterygii</taxon>
        <taxon>Neopterygii</taxon>
        <taxon>Teleostei</taxon>
        <taxon>Neoteleostei</taxon>
        <taxon>Acanthomorphata</taxon>
        <taxon>Carangaria</taxon>
        <taxon>Pleuronectiformes</taxon>
        <taxon>Pleuronectoidei</taxon>
        <taxon>Soleidae</taxon>
        <taxon>Solea</taxon>
    </lineage>
</organism>
<keyword evidence="2" id="KW-1185">Reference proteome</keyword>
<reference evidence="1 2" key="1">
    <citation type="journal article" date="2021" name="Sci. Rep.">
        <title>Chromosome anchoring in Senegalese sole (Solea senegalensis) reveals sex-associated markers and genome rearrangements in flatfish.</title>
        <authorList>
            <person name="Guerrero-Cozar I."/>
            <person name="Gomez-Garrido J."/>
            <person name="Berbel C."/>
            <person name="Martinez-Blanch J.F."/>
            <person name="Alioto T."/>
            <person name="Claros M.G."/>
            <person name="Gagnaire P.A."/>
            <person name="Manchado M."/>
        </authorList>
    </citation>
    <scope>NUCLEOTIDE SEQUENCE [LARGE SCALE GENOMIC DNA]</scope>
    <source>
        <strain evidence="1">Sse05_10M</strain>
    </source>
</reference>
<dbReference type="EMBL" id="JAGKHQ010000001">
    <property type="protein sequence ID" value="KAG7525335.1"/>
    <property type="molecule type" value="Genomic_DNA"/>
</dbReference>